<protein>
    <submittedName>
        <fullName evidence="1">Uncharacterized protein</fullName>
    </submittedName>
</protein>
<reference evidence="1 2" key="1">
    <citation type="submission" date="2021-06" db="EMBL/GenBank/DDBJ databases">
        <title>Caerostris darwini draft genome.</title>
        <authorList>
            <person name="Kono N."/>
            <person name="Arakawa K."/>
        </authorList>
    </citation>
    <scope>NUCLEOTIDE SEQUENCE [LARGE SCALE GENOMIC DNA]</scope>
</reference>
<organism evidence="1 2">
    <name type="scientific">Caerostris darwini</name>
    <dbReference type="NCBI Taxonomy" id="1538125"/>
    <lineage>
        <taxon>Eukaryota</taxon>
        <taxon>Metazoa</taxon>
        <taxon>Ecdysozoa</taxon>
        <taxon>Arthropoda</taxon>
        <taxon>Chelicerata</taxon>
        <taxon>Arachnida</taxon>
        <taxon>Araneae</taxon>
        <taxon>Araneomorphae</taxon>
        <taxon>Entelegynae</taxon>
        <taxon>Araneoidea</taxon>
        <taxon>Araneidae</taxon>
        <taxon>Caerostris</taxon>
    </lineage>
</organism>
<dbReference type="AlphaFoldDB" id="A0AAV4PGC2"/>
<evidence type="ECO:0000313" key="1">
    <source>
        <dbReference type="EMBL" id="GIX94182.1"/>
    </source>
</evidence>
<dbReference type="EMBL" id="BPLQ01002577">
    <property type="protein sequence ID" value="GIX94182.1"/>
    <property type="molecule type" value="Genomic_DNA"/>
</dbReference>
<name>A0AAV4PGC2_9ARAC</name>
<accession>A0AAV4PGC2</accession>
<dbReference type="Proteomes" id="UP001054837">
    <property type="component" value="Unassembled WGS sequence"/>
</dbReference>
<comment type="caution">
    <text evidence="1">The sequence shown here is derived from an EMBL/GenBank/DDBJ whole genome shotgun (WGS) entry which is preliminary data.</text>
</comment>
<gene>
    <name evidence="1" type="ORF">CDAR_485311</name>
</gene>
<proteinExistence type="predicted"/>
<sequence>MKGSCHSLCASVLGFPPFRSPPEFHNNAAAGTREGSLLRPSFTNKDKRPFIFKYYIDIEVHVCAFNDINMDECERVGVPGVLLCQQSRHGNIFQNVGGNAFGLSLHFGDTSE</sequence>
<keyword evidence="2" id="KW-1185">Reference proteome</keyword>
<evidence type="ECO:0000313" key="2">
    <source>
        <dbReference type="Proteomes" id="UP001054837"/>
    </source>
</evidence>